<name>A0A0L0NB98_TOLOC</name>
<dbReference type="AlphaFoldDB" id="A0A0L0NB98"/>
<evidence type="ECO:0000313" key="2">
    <source>
        <dbReference type="Proteomes" id="UP000036947"/>
    </source>
</evidence>
<feature type="non-terminal residue" evidence="1">
    <location>
        <position position="93"/>
    </location>
</feature>
<comment type="caution">
    <text evidence="1">The sequence shown here is derived from an EMBL/GenBank/DDBJ whole genome shotgun (WGS) entry which is preliminary data.</text>
</comment>
<feature type="non-terminal residue" evidence="1">
    <location>
        <position position="1"/>
    </location>
</feature>
<dbReference type="OrthoDB" id="10415354at2759"/>
<organism evidence="1 2">
    <name type="scientific">Tolypocladium ophioglossoides (strain CBS 100239)</name>
    <name type="common">Snaketongue truffleclub</name>
    <name type="synonym">Elaphocordyceps ophioglossoides</name>
    <dbReference type="NCBI Taxonomy" id="1163406"/>
    <lineage>
        <taxon>Eukaryota</taxon>
        <taxon>Fungi</taxon>
        <taxon>Dikarya</taxon>
        <taxon>Ascomycota</taxon>
        <taxon>Pezizomycotina</taxon>
        <taxon>Sordariomycetes</taxon>
        <taxon>Hypocreomycetidae</taxon>
        <taxon>Hypocreales</taxon>
        <taxon>Ophiocordycipitaceae</taxon>
        <taxon>Tolypocladium</taxon>
    </lineage>
</organism>
<sequence length="93" mass="10051">SRKLCIHRIPACTPQPHRQAARGALVGQAPSCCTVPRGECNVSALPPGAFGYRRAFPGNPSQRCSLMLDMMTMTNIRDAPFSCQVSSTISEIM</sequence>
<gene>
    <name evidence="1" type="ORF">TOPH_04204</name>
</gene>
<reference evidence="1 2" key="1">
    <citation type="journal article" date="2015" name="BMC Genomics">
        <title>The genome of the truffle-parasite Tolypocladium ophioglossoides and the evolution of antifungal peptaibiotics.</title>
        <authorList>
            <person name="Quandt C.A."/>
            <person name="Bushley K.E."/>
            <person name="Spatafora J.W."/>
        </authorList>
    </citation>
    <scope>NUCLEOTIDE SEQUENCE [LARGE SCALE GENOMIC DNA]</scope>
    <source>
        <strain evidence="1 2">CBS 100239</strain>
    </source>
</reference>
<protein>
    <submittedName>
        <fullName evidence="1">Uncharacterized protein</fullName>
    </submittedName>
</protein>
<accession>A0A0L0NB98</accession>
<evidence type="ECO:0000313" key="1">
    <source>
        <dbReference type="EMBL" id="KND91437.1"/>
    </source>
</evidence>
<dbReference type="Proteomes" id="UP000036947">
    <property type="component" value="Unassembled WGS sequence"/>
</dbReference>
<keyword evidence="2" id="KW-1185">Reference proteome</keyword>
<proteinExistence type="predicted"/>
<dbReference type="EMBL" id="LFRF01000009">
    <property type="protein sequence ID" value="KND91437.1"/>
    <property type="molecule type" value="Genomic_DNA"/>
</dbReference>